<evidence type="ECO:0000313" key="1">
    <source>
        <dbReference type="Proteomes" id="UP000887565"/>
    </source>
</evidence>
<dbReference type="Proteomes" id="UP000887565">
    <property type="component" value="Unplaced"/>
</dbReference>
<keyword evidence="1" id="KW-1185">Reference proteome</keyword>
<sequence>MNDLRKILIWIFWTISNFTLCRCLDWVQVKIIWLDIFAECFEHSCGETKLRFIVKGEDEVS</sequence>
<dbReference type="AlphaFoldDB" id="A0A915HZ86"/>
<organism evidence="1 2">
    <name type="scientific">Romanomermis culicivorax</name>
    <name type="common">Nematode worm</name>
    <dbReference type="NCBI Taxonomy" id="13658"/>
    <lineage>
        <taxon>Eukaryota</taxon>
        <taxon>Metazoa</taxon>
        <taxon>Ecdysozoa</taxon>
        <taxon>Nematoda</taxon>
        <taxon>Enoplea</taxon>
        <taxon>Dorylaimia</taxon>
        <taxon>Mermithida</taxon>
        <taxon>Mermithoidea</taxon>
        <taxon>Mermithidae</taxon>
        <taxon>Romanomermis</taxon>
    </lineage>
</organism>
<evidence type="ECO:0000313" key="2">
    <source>
        <dbReference type="WBParaSite" id="nRc.2.0.1.t07200-RA"/>
    </source>
</evidence>
<protein>
    <submittedName>
        <fullName evidence="2">Uncharacterized protein</fullName>
    </submittedName>
</protein>
<name>A0A915HZ86_ROMCU</name>
<dbReference type="WBParaSite" id="nRc.2.0.1.t07200-RA">
    <property type="protein sequence ID" value="nRc.2.0.1.t07200-RA"/>
    <property type="gene ID" value="nRc.2.0.1.g07200"/>
</dbReference>
<proteinExistence type="predicted"/>
<reference evidence="2" key="1">
    <citation type="submission" date="2022-11" db="UniProtKB">
        <authorList>
            <consortium name="WormBaseParasite"/>
        </authorList>
    </citation>
    <scope>IDENTIFICATION</scope>
</reference>
<accession>A0A915HZ86</accession>